<organism evidence="1 2">
    <name type="scientific">Kluyvera intermedia</name>
    <name type="common">Enterobacter intermedius</name>
    <dbReference type="NCBI Taxonomy" id="61648"/>
    <lineage>
        <taxon>Bacteria</taxon>
        <taxon>Pseudomonadati</taxon>
        <taxon>Pseudomonadota</taxon>
        <taxon>Gammaproteobacteria</taxon>
        <taxon>Enterobacterales</taxon>
        <taxon>Enterobacteriaceae</taxon>
        <taxon>Kluyvera</taxon>
    </lineage>
</organism>
<proteinExistence type="predicted"/>
<comment type="caution">
    <text evidence="1">The sequence shown here is derived from an EMBL/GenBank/DDBJ whole genome shotgun (WGS) entry which is preliminary data.</text>
</comment>
<evidence type="ECO:0000313" key="2">
    <source>
        <dbReference type="Proteomes" id="UP000192521"/>
    </source>
</evidence>
<dbReference type="Proteomes" id="UP000192521">
    <property type="component" value="Unassembled WGS sequence"/>
</dbReference>
<protein>
    <submittedName>
        <fullName evidence="1">Uncharacterized protein</fullName>
    </submittedName>
</protein>
<dbReference type="EMBL" id="MWPR01000001">
    <property type="protein sequence ID" value="ORJ52354.1"/>
    <property type="molecule type" value="Genomic_DNA"/>
</dbReference>
<accession>A0ABX3ULI3</accession>
<gene>
    <name evidence="1" type="ORF">B2M27_01300</name>
</gene>
<sequence>MYTPESILFPYNTLIFAQFRVKNKPCSTTKNEQSAPGGGLYGLVGKAQGSAGIFIRSIKQEFGITH</sequence>
<reference evidence="1 2" key="1">
    <citation type="submission" date="2017-02" db="EMBL/GenBank/DDBJ databases">
        <title>Draft genome sequence of a Kluyvera intermedia isolate from a patient with a pancreatic abscess.</title>
        <authorList>
            <person name="Thele R."/>
        </authorList>
    </citation>
    <scope>NUCLEOTIDE SEQUENCE [LARGE SCALE GENOMIC DNA]</scope>
    <source>
        <strain evidence="1 2">FOSA7093</strain>
    </source>
</reference>
<name>A0ABX3ULI3_KLUIN</name>
<keyword evidence="2" id="KW-1185">Reference proteome</keyword>
<evidence type="ECO:0000313" key="1">
    <source>
        <dbReference type="EMBL" id="ORJ52354.1"/>
    </source>
</evidence>